<feature type="compositionally biased region" description="Basic and acidic residues" evidence="1">
    <location>
        <begin position="133"/>
        <end position="152"/>
    </location>
</feature>
<dbReference type="Proteomes" id="UP000198341">
    <property type="component" value="Chromosome 11"/>
</dbReference>
<feature type="transmembrane region" description="Helical" evidence="2">
    <location>
        <begin position="207"/>
        <end position="233"/>
    </location>
</feature>
<dbReference type="EMBL" id="FO082268">
    <property type="protein sequence ID" value="CCO18744.1"/>
    <property type="molecule type" value="Genomic_DNA"/>
</dbReference>
<accession>K8EL87</accession>
<sequence length="285" mass="30730">MDKEADFSSQLKHARIYTQKHTHARNIDMFATTPSVSCAFTARDSRRASSQSAASSRCSSSSCSRSGCGFPLLKVFSFEGARGIRSDRGSITSIKREGGAHHHSFSRRREKKSISISKRRRQRENGLLFCPKAEADKEGEKEQPKRLSKKEAEEAARAALMGAIGNKKDKLKAFDNGGRGGGFFNFGGGGGGGGGSGDGSNKGTLQVLFLLFCVVFVFYGLKPVSAMFVNLIYYAFKIPTGRPGDEEPEDALSYASGKAGQSADADVISKYGGDDDDDDDDDDDE</sequence>
<gene>
    <name evidence="3" type="ordered locus">Bathy11g01220</name>
</gene>
<name>K8EL87_9CHLO</name>
<keyword evidence="4" id="KW-1185">Reference proteome</keyword>
<keyword evidence="2" id="KW-0812">Transmembrane</keyword>
<feature type="compositionally biased region" description="Acidic residues" evidence="1">
    <location>
        <begin position="274"/>
        <end position="285"/>
    </location>
</feature>
<feature type="region of interest" description="Disordered" evidence="1">
    <location>
        <begin position="244"/>
        <end position="285"/>
    </location>
</feature>
<dbReference type="RefSeq" id="XP_007510399.1">
    <property type="nucleotide sequence ID" value="XM_007510337.1"/>
</dbReference>
<organism evidence="3 4">
    <name type="scientific">Bathycoccus prasinos</name>
    <dbReference type="NCBI Taxonomy" id="41875"/>
    <lineage>
        <taxon>Eukaryota</taxon>
        <taxon>Viridiplantae</taxon>
        <taxon>Chlorophyta</taxon>
        <taxon>Mamiellophyceae</taxon>
        <taxon>Mamiellales</taxon>
        <taxon>Bathycoccaceae</taxon>
        <taxon>Bathycoccus</taxon>
    </lineage>
</organism>
<protein>
    <submittedName>
        <fullName evidence="3">Uncharacterized protein</fullName>
    </submittedName>
</protein>
<keyword evidence="2" id="KW-1133">Transmembrane helix</keyword>
<feature type="region of interest" description="Disordered" evidence="1">
    <location>
        <begin position="89"/>
        <end position="152"/>
    </location>
</feature>
<evidence type="ECO:0000256" key="1">
    <source>
        <dbReference type="SAM" id="MobiDB-lite"/>
    </source>
</evidence>
<reference evidence="3 4" key="1">
    <citation type="submission" date="2011-10" db="EMBL/GenBank/DDBJ databases">
        <authorList>
            <person name="Genoscope - CEA"/>
        </authorList>
    </citation>
    <scope>NUCLEOTIDE SEQUENCE [LARGE SCALE GENOMIC DNA]</scope>
    <source>
        <strain evidence="3 4">RCC 1105</strain>
    </source>
</reference>
<proteinExistence type="predicted"/>
<keyword evidence="2" id="KW-0472">Membrane</keyword>
<evidence type="ECO:0000313" key="4">
    <source>
        <dbReference type="Proteomes" id="UP000198341"/>
    </source>
</evidence>
<dbReference type="GeneID" id="19012802"/>
<evidence type="ECO:0000313" key="3">
    <source>
        <dbReference type="EMBL" id="CCO18744.1"/>
    </source>
</evidence>
<dbReference type="KEGG" id="bpg:Bathy11g01220"/>
<feature type="compositionally biased region" description="Basic residues" evidence="1">
    <location>
        <begin position="101"/>
        <end position="122"/>
    </location>
</feature>
<dbReference type="AlphaFoldDB" id="K8EL87"/>
<evidence type="ECO:0000256" key="2">
    <source>
        <dbReference type="SAM" id="Phobius"/>
    </source>
</evidence>
<feature type="compositionally biased region" description="Basic and acidic residues" evidence="1">
    <location>
        <begin position="89"/>
        <end position="100"/>
    </location>
</feature>